<comment type="caution">
    <text evidence="1">The sequence shown here is derived from an EMBL/GenBank/DDBJ whole genome shotgun (WGS) entry which is preliminary data.</text>
</comment>
<sequence>PVESGTHDEAELALLKAELMVKLS</sequence>
<evidence type="ECO:0000313" key="1">
    <source>
        <dbReference type="EMBL" id="MCI96204.1"/>
    </source>
</evidence>
<organism evidence="1 2">
    <name type="scientific">Trifolium medium</name>
    <dbReference type="NCBI Taxonomy" id="97028"/>
    <lineage>
        <taxon>Eukaryota</taxon>
        <taxon>Viridiplantae</taxon>
        <taxon>Streptophyta</taxon>
        <taxon>Embryophyta</taxon>
        <taxon>Tracheophyta</taxon>
        <taxon>Spermatophyta</taxon>
        <taxon>Magnoliopsida</taxon>
        <taxon>eudicotyledons</taxon>
        <taxon>Gunneridae</taxon>
        <taxon>Pentapetalae</taxon>
        <taxon>rosids</taxon>
        <taxon>fabids</taxon>
        <taxon>Fabales</taxon>
        <taxon>Fabaceae</taxon>
        <taxon>Papilionoideae</taxon>
        <taxon>50 kb inversion clade</taxon>
        <taxon>NPAAA clade</taxon>
        <taxon>Hologalegina</taxon>
        <taxon>IRL clade</taxon>
        <taxon>Trifolieae</taxon>
        <taxon>Trifolium</taxon>
    </lineage>
</organism>
<dbReference type="AlphaFoldDB" id="A0A392W6E2"/>
<dbReference type="Proteomes" id="UP000265520">
    <property type="component" value="Unassembled WGS sequence"/>
</dbReference>
<feature type="non-terminal residue" evidence="1">
    <location>
        <position position="1"/>
    </location>
</feature>
<accession>A0A392W6E2</accession>
<reference evidence="1 2" key="1">
    <citation type="journal article" date="2018" name="Front. Plant Sci.">
        <title>Red Clover (Trifolium pratense) and Zigzag Clover (T. medium) - A Picture of Genomic Similarities and Differences.</title>
        <authorList>
            <person name="Dluhosova J."/>
            <person name="Istvanek J."/>
            <person name="Nedelnik J."/>
            <person name="Repkova J."/>
        </authorList>
    </citation>
    <scope>NUCLEOTIDE SEQUENCE [LARGE SCALE GENOMIC DNA]</scope>
    <source>
        <strain evidence="2">cv. 10/8</strain>
        <tissue evidence="1">Leaf</tissue>
    </source>
</reference>
<keyword evidence="2" id="KW-1185">Reference proteome</keyword>
<proteinExistence type="predicted"/>
<protein>
    <submittedName>
        <fullName evidence="1">Uncharacterized protein</fullName>
    </submittedName>
</protein>
<name>A0A392W6E2_9FABA</name>
<dbReference type="EMBL" id="LXQA011408247">
    <property type="protein sequence ID" value="MCI96204.1"/>
    <property type="molecule type" value="Genomic_DNA"/>
</dbReference>
<evidence type="ECO:0000313" key="2">
    <source>
        <dbReference type="Proteomes" id="UP000265520"/>
    </source>
</evidence>